<dbReference type="Pfam" id="PF01040">
    <property type="entry name" value="UbiA"/>
    <property type="match status" value="1"/>
</dbReference>
<dbReference type="Pfam" id="PF13432">
    <property type="entry name" value="TPR_16"/>
    <property type="match status" value="1"/>
</dbReference>
<dbReference type="GO" id="GO:0006493">
    <property type="term" value="P:protein O-linked glycosylation"/>
    <property type="evidence" value="ECO:0007669"/>
    <property type="project" value="TreeGrafter"/>
</dbReference>
<dbReference type="AlphaFoldDB" id="A0A7C3PSF7"/>
<keyword evidence="5" id="KW-0802">TPR repeat</keyword>
<reference evidence="9" key="1">
    <citation type="journal article" date="2020" name="mSystems">
        <title>Genome- and Community-Level Interaction Insights into Carbon Utilization and Element Cycling Functions of Hydrothermarchaeota in Hydrothermal Sediment.</title>
        <authorList>
            <person name="Zhou Z."/>
            <person name="Liu Y."/>
            <person name="Xu W."/>
            <person name="Pan J."/>
            <person name="Luo Z.H."/>
            <person name="Li M."/>
        </authorList>
    </citation>
    <scope>NUCLEOTIDE SEQUENCE [LARGE SCALE GENOMIC DNA]</scope>
    <source>
        <strain evidence="9">SpSt-418</strain>
    </source>
</reference>
<dbReference type="GO" id="GO:0016757">
    <property type="term" value="F:glycosyltransferase activity"/>
    <property type="evidence" value="ECO:0007669"/>
    <property type="project" value="TreeGrafter"/>
</dbReference>
<proteinExistence type="predicted"/>
<dbReference type="Gene3D" id="1.25.40.10">
    <property type="entry name" value="Tetratricopeptide repeat domain"/>
    <property type="match status" value="2"/>
</dbReference>
<dbReference type="CDD" id="cd13956">
    <property type="entry name" value="PT_UbiA"/>
    <property type="match status" value="1"/>
</dbReference>
<dbReference type="InterPro" id="IPR044878">
    <property type="entry name" value="UbiA_sf"/>
</dbReference>
<dbReference type="Gene3D" id="3.40.50.150">
    <property type="entry name" value="Vaccinia Virus protein VP39"/>
    <property type="match status" value="1"/>
</dbReference>
<evidence type="ECO:0000256" key="6">
    <source>
        <dbReference type="SAM" id="Coils"/>
    </source>
</evidence>
<dbReference type="InterPro" id="IPR011990">
    <property type="entry name" value="TPR-like_helical_dom_sf"/>
</dbReference>
<dbReference type="PANTHER" id="PTHR44998">
    <property type="match status" value="1"/>
</dbReference>
<organism evidence="9">
    <name type="scientific">Oscillatoriales cyanobacterium SpSt-418</name>
    <dbReference type="NCBI Taxonomy" id="2282169"/>
    <lineage>
        <taxon>Bacteria</taxon>
        <taxon>Bacillati</taxon>
        <taxon>Cyanobacteriota</taxon>
        <taxon>Cyanophyceae</taxon>
        <taxon>Oscillatoriophycideae</taxon>
        <taxon>Oscillatoriales</taxon>
    </lineage>
</organism>
<evidence type="ECO:0000256" key="1">
    <source>
        <dbReference type="ARBA" id="ARBA00004141"/>
    </source>
</evidence>
<feature type="coiled-coil region" evidence="6">
    <location>
        <begin position="599"/>
        <end position="697"/>
    </location>
</feature>
<keyword evidence="4 7" id="KW-0472">Membrane</keyword>
<evidence type="ECO:0000259" key="8">
    <source>
        <dbReference type="Pfam" id="PF13649"/>
    </source>
</evidence>
<keyword evidence="3 7" id="KW-1133">Transmembrane helix</keyword>
<dbReference type="GO" id="GO:0016765">
    <property type="term" value="F:transferase activity, transferring alkyl or aryl (other than methyl) groups"/>
    <property type="evidence" value="ECO:0007669"/>
    <property type="project" value="InterPro"/>
</dbReference>
<dbReference type="Gene3D" id="1.10.357.140">
    <property type="entry name" value="UbiA prenyltransferase"/>
    <property type="match status" value="1"/>
</dbReference>
<accession>A0A7C3PSF7</accession>
<feature type="transmembrane region" description="Helical" evidence="7">
    <location>
        <begin position="361"/>
        <end position="379"/>
    </location>
</feature>
<dbReference type="CDD" id="cd02440">
    <property type="entry name" value="AdoMet_MTases"/>
    <property type="match status" value="1"/>
</dbReference>
<dbReference type="PROSITE" id="PS50005">
    <property type="entry name" value="TPR"/>
    <property type="match status" value="2"/>
</dbReference>
<feature type="repeat" description="TPR" evidence="5">
    <location>
        <begin position="776"/>
        <end position="809"/>
    </location>
</feature>
<evidence type="ECO:0000256" key="5">
    <source>
        <dbReference type="PROSITE-ProRule" id="PRU00339"/>
    </source>
</evidence>
<feature type="domain" description="Methyltransferase" evidence="8">
    <location>
        <begin position="53"/>
        <end position="123"/>
    </location>
</feature>
<feature type="transmembrane region" description="Helical" evidence="7">
    <location>
        <begin position="336"/>
        <end position="355"/>
    </location>
</feature>
<keyword evidence="6" id="KW-0175">Coiled coil</keyword>
<comment type="subcellular location">
    <subcellularLocation>
        <location evidence="1">Membrane</location>
        <topology evidence="1">Multi-pass membrane protein</topology>
    </subcellularLocation>
</comment>
<sequence>MGKDNVLEIYDEAYAQEYNQKFLLNMRSKIDTDFEEETINKLLSEIGNGATWLDVACGTGYFLSCFPNVERAGLDISPAMLKVAKQANPDALFVQGDYRDQRPQWEGKWDLVTCMWWAYGYVESLSQLEIVVENLTDWTSERGVCFLPICVPEDIGAGNIKLPYSQDVAVYGGTIRFEGIIWSWTENVEKLHLNLLAPQLEYMVALFKKYFEQVEIIDYPLVEGACRKAIVARSKKQKEVSQTKAKIEILTTNAFFSPFFKAIRSHDWWLYKIPPLLTIAYAEILLLNLPVLQSLLTVAALLFAIACVAAYGHIINDSFDVEVDRQVGKRNAMAQFSLWQRALFCLALAGLGFSLPVLMKFSTLAISLLGINYLLPTLYSAPPFRFKEKGILGILSDAAGAHAIPTLFIATTFAHLVAAPPLQGIGLAIAATAWSSFAGIRGILLHQLWDRDDDLRSQVKTLVTESNVENVRFWMSRIIFPIEMLLLGSLILVISYSTPLILVFTVFYFLSKLALTKSDPTSTFDPAPVEKSYVVPHDFYEVGLPLILVTALSLQNPWFAILLLLQVTLFYPGIERRVTNLAQSLRGKPQDLNPLQTQLTASQAEVAQLQTTLQQTQNQLEQVQSELQTQLNTSHAEVAQLYVHIQQAQNQLGQVREQLQHLQTEAQRDRTQTQAELANLQAEIAQAEAARQTSQVEAMRLKAFLQTQGSDGLLNYYRHAIATNPDDIQLYYQALEIQPDDVQFHLQLGNALVRQGQITEAIARYQIALQLHPDQFELHFELAKALEKNQQWDDALASYRRAIGLNPNHSLAHQHLGDALAECGRIHEASLSYRHALQLQYKFSESLRR</sequence>
<dbReference type="InterPro" id="IPR029063">
    <property type="entry name" value="SAM-dependent_MTases_sf"/>
</dbReference>
<protein>
    <submittedName>
        <fullName evidence="9">Tetratricopeptide repeat protein</fullName>
    </submittedName>
</protein>
<gene>
    <name evidence="9" type="ORF">ENR64_20455</name>
</gene>
<dbReference type="InterPro" id="IPR019734">
    <property type="entry name" value="TPR_rpt"/>
</dbReference>
<feature type="transmembrane region" description="Helical" evidence="7">
    <location>
        <begin position="295"/>
        <end position="315"/>
    </location>
</feature>
<dbReference type="GO" id="GO:0016020">
    <property type="term" value="C:membrane"/>
    <property type="evidence" value="ECO:0007669"/>
    <property type="project" value="UniProtKB-SubCell"/>
</dbReference>
<evidence type="ECO:0000256" key="2">
    <source>
        <dbReference type="ARBA" id="ARBA00022692"/>
    </source>
</evidence>
<feature type="transmembrane region" description="Helical" evidence="7">
    <location>
        <begin position="391"/>
        <end position="418"/>
    </location>
</feature>
<comment type="caution">
    <text evidence="9">The sequence shown here is derived from an EMBL/GenBank/DDBJ whole genome shotgun (WGS) entry which is preliminary data.</text>
</comment>
<feature type="transmembrane region" description="Helical" evidence="7">
    <location>
        <begin position="424"/>
        <end position="444"/>
    </location>
</feature>
<dbReference type="PANTHER" id="PTHR44998:SF1">
    <property type="entry name" value="UDP-N-ACETYLGLUCOSAMINE--PEPTIDE N-ACETYLGLUCOSAMINYLTRANSFERASE 110 KDA SUBUNIT"/>
    <property type="match status" value="1"/>
</dbReference>
<feature type="repeat" description="TPR" evidence="5">
    <location>
        <begin position="742"/>
        <end position="775"/>
    </location>
</feature>
<feature type="transmembrane region" description="Helical" evidence="7">
    <location>
        <begin position="485"/>
        <end position="510"/>
    </location>
</feature>
<dbReference type="EMBL" id="DSRU01000290">
    <property type="protein sequence ID" value="HFN00082.1"/>
    <property type="molecule type" value="Genomic_DNA"/>
</dbReference>
<dbReference type="Gene3D" id="1.10.287.1490">
    <property type="match status" value="1"/>
</dbReference>
<dbReference type="Pfam" id="PF13649">
    <property type="entry name" value="Methyltransf_25"/>
    <property type="match status" value="1"/>
</dbReference>
<dbReference type="InterPro" id="IPR000537">
    <property type="entry name" value="UbiA_prenyltransferase"/>
</dbReference>
<evidence type="ECO:0000256" key="4">
    <source>
        <dbReference type="ARBA" id="ARBA00023136"/>
    </source>
</evidence>
<name>A0A7C3PSF7_9CYAN</name>
<keyword evidence="2 7" id="KW-0812">Transmembrane</keyword>
<dbReference type="InterPro" id="IPR041698">
    <property type="entry name" value="Methyltransf_25"/>
</dbReference>
<evidence type="ECO:0000256" key="3">
    <source>
        <dbReference type="ARBA" id="ARBA00022989"/>
    </source>
</evidence>
<dbReference type="SUPFAM" id="SSF48452">
    <property type="entry name" value="TPR-like"/>
    <property type="match status" value="1"/>
</dbReference>
<evidence type="ECO:0000313" key="9">
    <source>
        <dbReference type="EMBL" id="HFN00082.1"/>
    </source>
</evidence>
<dbReference type="SMART" id="SM00028">
    <property type="entry name" value="TPR"/>
    <property type="match status" value="3"/>
</dbReference>
<evidence type="ECO:0000256" key="7">
    <source>
        <dbReference type="SAM" id="Phobius"/>
    </source>
</evidence>
<dbReference type="SUPFAM" id="SSF53335">
    <property type="entry name" value="S-adenosyl-L-methionine-dependent methyltransferases"/>
    <property type="match status" value="1"/>
</dbReference>